<protein>
    <recommendedName>
        <fullName evidence="1">DUF4283 domain-containing protein</fullName>
    </recommendedName>
</protein>
<dbReference type="OrthoDB" id="999237at2759"/>
<dbReference type="InterPro" id="IPR025558">
    <property type="entry name" value="DUF4283"/>
</dbReference>
<accession>A0A5C7HUA5</accession>
<dbReference type="Pfam" id="PF14111">
    <property type="entry name" value="DUF4283"/>
    <property type="match status" value="1"/>
</dbReference>
<reference evidence="3" key="1">
    <citation type="journal article" date="2019" name="Gigascience">
        <title>De novo genome assembly of the endangered Acer yangbiense, a plant species with extremely small populations endemic to Yunnan Province, China.</title>
        <authorList>
            <person name="Yang J."/>
            <person name="Wariss H.M."/>
            <person name="Tao L."/>
            <person name="Zhang R."/>
            <person name="Yun Q."/>
            <person name="Hollingsworth P."/>
            <person name="Dao Z."/>
            <person name="Luo G."/>
            <person name="Guo H."/>
            <person name="Ma Y."/>
            <person name="Sun W."/>
        </authorList>
    </citation>
    <scope>NUCLEOTIDE SEQUENCE [LARGE SCALE GENOMIC DNA]</scope>
    <source>
        <strain evidence="3">cv. Malutang</strain>
    </source>
</reference>
<dbReference type="PANTHER" id="PTHR31286:SF167">
    <property type="entry name" value="OS09G0268800 PROTEIN"/>
    <property type="match status" value="1"/>
</dbReference>
<dbReference type="PANTHER" id="PTHR31286">
    <property type="entry name" value="GLYCINE-RICH CELL WALL STRUCTURAL PROTEIN 1.8-LIKE"/>
    <property type="match status" value="1"/>
</dbReference>
<organism evidence="2 3">
    <name type="scientific">Acer yangbiense</name>
    <dbReference type="NCBI Taxonomy" id="1000413"/>
    <lineage>
        <taxon>Eukaryota</taxon>
        <taxon>Viridiplantae</taxon>
        <taxon>Streptophyta</taxon>
        <taxon>Embryophyta</taxon>
        <taxon>Tracheophyta</taxon>
        <taxon>Spermatophyta</taxon>
        <taxon>Magnoliopsida</taxon>
        <taxon>eudicotyledons</taxon>
        <taxon>Gunneridae</taxon>
        <taxon>Pentapetalae</taxon>
        <taxon>rosids</taxon>
        <taxon>malvids</taxon>
        <taxon>Sapindales</taxon>
        <taxon>Sapindaceae</taxon>
        <taxon>Hippocastanoideae</taxon>
        <taxon>Acereae</taxon>
        <taxon>Acer</taxon>
    </lineage>
</organism>
<gene>
    <name evidence="2" type="ORF">EZV62_014892</name>
</gene>
<dbReference type="AlphaFoldDB" id="A0A5C7HUA5"/>
<comment type="caution">
    <text evidence="2">The sequence shown here is derived from an EMBL/GenBank/DDBJ whole genome shotgun (WGS) entry which is preliminary data.</text>
</comment>
<dbReference type="Proteomes" id="UP000323000">
    <property type="component" value="Chromosome 6"/>
</dbReference>
<sequence>MQRNLISTCEEDLPMVLSGKKVNREAFKGLIDQLWSPFGSVEIELLGDNTFMFYFVNRVDRNRFWQKEPWHFGKSLIALEKLVGFEGIKNLSFNKAEFWVQIHDIPIMCMNQRTTKWLAEQIGGVIEIPMDSKECWGKHEINECLDEAVRKKVFDGSSTKFGSWLKAPLPKNSNSRYQLSWSGSSSYKDRFAGRSRELPRVGSSRLKPDSLVSQDGESANAVVAARKTTIGYQSKFQR</sequence>
<evidence type="ECO:0000313" key="2">
    <source>
        <dbReference type="EMBL" id="TXG60319.1"/>
    </source>
</evidence>
<dbReference type="EMBL" id="VAHF01000006">
    <property type="protein sequence ID" value="TXG60319.1"/>
    <property type="molecule type" value="Genomic_DNA"/>
</dbReference>
<feature type="domain" description="DUF4283" evidence="1">
    <location>
        <begin position="18"/>
        <end position="83"/>
    </location>
</feature>
<evidence type="ECO:0000259" key="1">
    <source>
        <dbReference type="Pfam" id="PF14111"/>
    </source>
</evidence>
<dbReference type="InterPro" id="IPR040256">
    <property type="entry name" value="At4g02000-like"/>
</dbReference>
<evidence type="ECO:0000313" key="3">
    <source>
        <dbReference type="Proteomes" id="UP000323000"/>
    </source>
</evidence>
<keyword evidence="3" id="KW-1185">Reference proteome</keyword>
<proteinExistence type="predicted"/>
<name>A0A5C7HUA5_9ROSI</name>